<name>A0A024HC32_PSEKB</name>
<dbReference type="RefSeq" id="WP_043249157.1">
    <property type="nucleotide sequence ID" value="NZ_HG322950.1"/>
</dbReference>
<evidence type="ECO:0000313" key="2">
    <source>
        <dbReference type="Proteomes" id="UP000025241"/>
    </source>
</evidence>
<evidence type="ECO:0000313" key="1">
    <source>
        <dbReference type="EMBL" id="CDF82134.1"/>
    </source>
</evidence>
<keyword evidence="2" id="KW-1185">Reference proteome</keyword>
<gene>
    <name evidence="1" type="ORF">PKB_0766</name>
</gene>
<dbReference type="Proteomes" id="UP000025241">
    <property type="component" value="Chromosome I"/>
</dbReference>
<dbReference type="eggNOG" id="ENOG503311M">
    <property type="taxonomic scope" value="Bacteria"/>
</dbReference>
<reference evidence="1 2" key="2">
    <citation type="submission" date="2014-05" db="EMBL/GenBank/DDBJ databases">
        <title>Genome sequence of the 3-chlorobenzoate degrading bacterium Pseudomonas knackmussii B13 shows multiple evidence for horizontal gene transfer.</title>
        <authorList>
            <person name="Miyazaki R."/>
            <person name="Bertelli C."/>
            <person name="Falquet L."/>
            <person name="Robinson-Rechavi M."/>
            <person name="Gharib W."/>
            <person name="Roy S."/>
            <person name="Van der Meer J.R."/>
        </authorList>
    </citation>
    <scope>NUCLEOTIDE SEQUENCE [LARGE SCALE GENOMIC DNA]</scope>
    <source>
        <strain evidence="1 2">B13</strain>
    </source>
</reference>
<proteinExistence type="predicted"/>
<organism evidence="1 2">
    <name type="scientific">Pseudomonas knackmussii (strain DSM 6978 / CCUG 54928 / LMG 23759 / B13)</name>
    <dbReference type="NCBI Taxonomy" id="1301098"/>
    <lineage>
        <taxon>Bacteria</taxon>
        <taxon>Pseudomonadati</taxon>
        <taxon>Pseudomonadota</taxon>
        <taxon>Gammaproteobacteria</taxon>
        <taxon>Pseudomonadales</taxon>
        <taxon>Pseudomonadaceae</taxon>
        <taxon>Pseudomonas</taxon>
    </lineage>
</organism>
<protein>
    <recommendedName>
        <fullName evidence="3">Lipoprotein</fullName>
    </recommendedName>
</protein>
<evidence type="ECO:0008006" key="3">
    <source>
        <dbReference type="Google" id="ProtNLM"/>
    </source>
</evidence>
<dbReference type="OrthoDB" id="5689128at2"/>
<dbReference type="AlphaFoldDB" id="A0A024HC32"/>
<dbReference type="STRING" id="1301098.PKB_0766"/>
<sequence>MKIELELWQLISLLLAFLGGCAGGGKLLLNQIQKHLDARFASQDQARLANHEQLSYRLGAIEQAAREETNQWQRVERELMSLKADLPLQYVRREDYIRGQSVLEAKLDGLAVKIENAQLRSLMGANHAN</sequence>
<accession>A0A024HC32</accession>
<dbReference type="PATRIC" id="fig|1301098.3.peg.770"/>
<dbReference type="EMBL" id="HG322950">
    <property type="protein sequence ID" value="CDF82134.1"/>
    <property type="molecule type" value="Genomic_DNA"/>
</dbReference>
<dbReference type="HOGENOM" id="CLU_161968_0_0_6"/>
<reference evidence="1 2" key="1">
    <citation type="submission" date="2013-03" db="EMBL/GenBank/DDBJ databases">
        <authorList>
            <person name="Linke B."/>
        </authorList>
    </citation>
    <scope>NUCLEOTIDE SEQUENCE [LARGE SCALE GENOMIC DNA]</scope>
    <source>
        <strain evidence="1 2">B13</strain>
    </source>
</reference>
<dbReference type="KEGG" id="pkc:PKB_0766"/>
<dbReference type="PROSITE" id="PS51257">
    <property type="entry name" value="PROKAR_LIPOPROTEIN"/>
    <property type="match status" value="1"/>
</dbReference>